<evidence type="ECO:0000313" key="2">
    <source>
        <dbReference type="EMBL" id="RCG19965.1"/>
    </source>
</evidence>
<accession>A0A367EQU8</accession>
<dbReference type="RefSeq" id="WP_114024212.1">
    <property type="nucleotide sequence ID" value="NZ_JBEYTF010000017.1"/>
</dbReference>
<dbReference type="Pfam" id="PF06013">
    <property type="entry name" value="WXG100"/>
    <property type="match status" value="1"/>
</dbReference>
<sequence length="103" mass="11491">MPKSYKEGLTVTYASLEEAAKAIEKLGGDLNEDLGEIRKQVEGISSVWDGEAKTAYQETMRKWDHQTSEVHQALQQIAKVIRLGKDGYQATDLKAAKWFHPAG</sequence>
<name>A0A367EQU8_9ACTN</name>
<dbReference type="EMBL" id="QOIN01000048">
    <property type="protein sequence ID" value="RCG19965.1"/>
    <property type="molecule type" value="Genomic_DNA"/>
</dbReference>
<dbReference type="InterPro" id="IPR036689">
    <property type="entry name" value="ESAT-6-like_sf"/>
</dbReference>
<reference evidence="2 3" key="1">
    <citation type="submission" date="2018-06" db="EMBL/GenBank/DDBJ databases">
        <title>Streptomyces reniochalinae sp. nov. and Streptomyces diacarnus sp. nov. from marine sponges.</title>
        <authorList>
            <person name="Li L."/>
        </authorList>
    </citation>
    <scope>NUCLEOTIDE SEQUENCE [LARGE SCALE GENOMIC DNA]</scope>
    <source>
        <strain evidence="2 3">LHW51701</strain>
    </source>
</reference>
<comment type="caution">
    <text evidence="2">The sequence shown here is derived from an EMBL/GenBank/DDBJ whole genome shotgun (WGS) entry which is preliminary data.</text>
</comment>
<proteinExistence type="inferred from homology"/>
<dbReference type="Gene3D" id="1.10.287.1060">
    <property type="entry name" value="ESAT-6-like"/>
    <property type="match status" value="1"/>
</dbReference>
<evidence type="ECO:0000256" key="1">
    <source>
        <dbReference type="RuleBase" id="RU362001"/>
    </source>
</evidence>
<comment type="similarity">
    <text evidence="1">Belongs to the WXG100 family.</text>
</comment>
<keyword evidence="3" id="KW-1185">Reference proteome</keyword>
<dbReference type="NCBIfam" id="TIGR03930">
    <property type="entry name" value="WXG100_ESAT6"/>
    <property type="match status" value="1"/>
</dbReference>
<dbReference type="AlphaFoldDB" id="A0A367EQU8"/>
<dbReference type="InterPro" id="IPR010310">
    <property type="entry name" value="T7SS_ESAT-6-like"/>
</dbReference>
<dbReference type="SUPFAM" id="SSF140453">
    <property type="entry name" value="EsxAB dimer-like"/>
    <property type="match status" value="1"/>
</dbReference>
<organism evidence="2 3">
    <name type="scientific">Streptomyces diacarni</name>
    <dbReference type="NCBI Taxonomy" id="2800381"/>
    <lineage>
        <taxon>Bacteria</taxon>
        <taxon>Bacillati</taxon>
        <taxon>Actinomycetota</taxon>
        <taxon>Actinomycetes</taxon>
        <taxon>Kitasatosporales</taxon>
        <taxon>Streptomycetaceae</taxon>
        <taxon>Streptomyces</taxon>
    </lineage>
</organism>
<protein>
    <recommendedName>
        <fullName evidence="1">ESAT-6-like protein</fullName>
    </recommendedName>
</protein>
<evidence type="ECO:0000313" key="3">
    <source>
        <dbReference type="Proteomes" id="UP000252914"/>
    </source>
</evidence>
<dbReference type="Proteomes" id="UP000252914">
    <property type="component" value="Unassembled WGS sequence"/>
</dbReference>
<gene>
    <name evidence="2" type="ORF">DTL70_25115</name>
</gene>